<dbReference type="Pfam" id="PF12802">
    <property type="entry name" value="MarR_2"/>
    <property type="match status" value="1"/>
</dbReference>
<gene>
    <name evidence="5" type="ORF">GGR16_003725</name>
</gene>
<dbReference type="EMBL" id="JACIEN010000005">
    <property type="protein sequence ID" value="MBB4018678.1"/>
    <property type="molecule type" value="Genomic_DNA"/>
</dbReference>
<organism evidence="5 6">
    <name type="scientific">Chelatococcus caeni</name>
    <dbReference type="NCBI Taxonomy" id="1348468"/>
    <lineage>
        <taxon>Bacteria</taxon>
        <taxon>Pseudomonadati</taxon>
        <taxon>Pseudomonadota</taxon>
        <taxon>Alphaproteobacteria</taxon>
        <taxon>Hyphomicrobiales</taxon>
        <taxon>Chelatococcaceae</taxon>
        <taxon>Chelatococcus</taxon>
    </lineage>
</organism>
<dbReference type="GO" id="GO:0003677">
    <property type="term" value="F:DNA binding"/>
    <property type="evidence" value="ECO:0007669"/>
    <property type="project" value="UniProtKB-KW"/>
</dbReference>
<dbReference type="PROSITE" id="PS01117">
    <property type="entry name" value="HTH_MARR_1"/>
    <property type="match status" value="1"/>
</dbReference>
<dbReference type="InterPro" id="IPR036390">
    <property type="entry name" value="WH_DNA-bd_sf"/>
</dbReference>
<dbReference type="AlphaFoldDB" id="A0A840C4Z3"/>
<keyword evidence="6" id="KW-1185">Reference proteome</keyword>
<dbReference type="SUPFAM" id="SSF46785">
    <property type="entry name" value="Winged helix' DNA-binding domain"/>
    <property type="match status" value="1"/>
</dbReference>
<protein>
    <submittedName>
        <fullName evidence="5">DNA-binding MarR family transcriptional regulator</fullName>
    </submittedName>
</protein>
<dbReference type="GO" id="GO:0003700">
    <property type="term" value="F:DNA-binding transcription factor activity"/>
    <property type="evidence" value="ECO:0007669"/>
    <property type="project" value="InterPro"/>
</dbReference>
<dbReference type="SMART" id="SM00347">
    <property type="entry name" value="HTH_MARR"/>
    <property type="match status" value="1"/>
</dbReference>
<dbReference type="PANTHER" id="PTHR33164">
    <property type="entry name" value="TRANSCRIPTIONAL REGULATOR, MARR FAMILY"/>
    <property type="match status" value="1"/>
</dbReference>
<dbReference type="Gene3D" id="1.10.10.10">
    <property type="entry name" value="Winged helix-like DNA-binding domain superfamily/Winged helix DNA-binding domain"/>
    <property type="match status" value="1"/>
</dbReference>
<evidence type="ECO:0000256" key="1">
    <source>
        <dbReference type="ARBA" id="ARBA00023015"/>
    </source>
</evidence>
<keyword evidence="1" id="KW-0805">Transcription regulation</keyword>
<comment type="caution">
    <text evidence="5">The sequence shown here is derived from an EMBL/GenBank/DDBJ whole genome shotgun (WGS) entry which is preliminary data.</text>
</comment>
<evidence type="ECO:0000313" key="6">
    <source>
        <dbReference type="Proteomes" id="UP000577362"/>
    </source>
</evidence>
<name>A0A840C4Z3_9HYPH</name>
<dbReference type="PROSITE" id="PS50995">
    <property type="entry name" value="HTH_MARR_2"/>
    <property type="match status" value="1"/>
</dbReference>
<feature type="domain" description="HTH marR-type" evidence="4">
    <location>
        <begin position="41"/>
        <end position="176"/>
    </location>
</feature>
<evidence type="ECO:0000256" key="3">
    <source>
        <dbReference type="ARBA" id="ARBA00023163"/>
    </source>
</evidence>
<accession>A0A840C4Z3</accession>
<dbReference type="PANTHER" id="PTHR33164:SF102">
    <property type="entry name" value="TRANSCRIPTIONAL REGULATORY PROTEIN"/>
    <property type="match status" value="1"/>
</dbReference>
<dbReference type="InterPro" id="IPR000835">
    <property type="entry name" value="HTH_MarR-typ"/>
</dbReference>
<evidence type="ECO:0000259" key="4">
    <source>
        <dbReference type="PROSITE" id="PS50995"/>
    </source>
</evidence>
<sequence>MEHKTANEMTALTAMPTNGHKAYFPGSMPREEVADAGSVAHLELVRCIERLHRRYLDLFRVDLMRIGADDLSPAQVMMLFTIGPDDLSVRDLIDRGYYLGSNASYNLKRLVEAGYVERSASVRDRRSARIRLSDKGRQLCELVRGVDEGYHRLVVRDDAELRDLEVTFRTLRRIEHTWTDALRSGEARIA</sequence>
<dbReference type="InterPro" id="IPR023187">
    <property type="entry name" value="Tscrpt_reg_MarR-type_CS"/>
</dbReference>
<keyword evidence="2 5" id="KW-0238">DNA-binding</keyword>
<dbReference type="InterPro" id="IPR039422">
    <property type="entry name" value="MarR/SlyA-like"/>
</dbReference>
<dbReference type="GO" id="GO:0006950">
    <property type="term" value="P:response to stress"/>
    <property type="evidence" value="ECO:0007669"/>
    <property type="project" value="TreeGrafter"/>
</dbReference>
<proteinExistence type="predicted"/>
<dbReference type="Proteomes" id="UP000577362">
    <property type="component" value="Unassembled WGS sequence"/>
</dbReference>
<dbReference type="InterPro" id="IPR036388">
    <property type="entry name" value="WH-like_DNA-bd_sf"/>
</dbReference>
<dbReference type="RefSeq" id="WP_245258962.1">
    <property type="nucleotide sequence ID" value="NZ_JACIEN010000005.1"/>
</dbReference>
<reference evidence="5 6" key="1">
    <citation type="submission" date="2020-08" db="EMBL/GenBank/DDBJ databases">
        <title>Genomic Encyclopedia of Type Strains, Phase IV (KMG-IV): sequencing the most valuable type-strain genomes for metagenomic binning, comparative biology and taxonomic classification.</title>
        <authorList>
            <person name="Goeker M."/>
        </authorList>
    </citation>
    <scope>NUCLEOTIDE SEQUENCE [LARGE SCALE GENOMIC DNA]</scope>
    <source>
        <strain evidence="5 6">DSM 103737</strain>
    </source>
</reference>
<evidence type="ECO:0000256" key="2">
    <source>
        <dbReference type="ARBA" id="ARBA00023125"/>
    </source>
</evidence>
<keyword evidence="3" id="KW-0804">Transcription</keyword>
<evidence type="ECO:0000313" key="5">
    <source>
        <dbReference type="EMBL" id="MBB4018678.1"/>
    </source>
</evidence>